<gene>
    <name evidence="2" type="ORF">OKJ99_02735</name>
</gene>
<comment type="caution">
    <text evidence="2">The sequence shown here is derived from an EMBL/GenBank/DDBJ whole genome shotgun (WGS) entry which is preliminary data.</text>
</comment>
<dbReference type="EMBL" id="JAOZYC010000005">
    <property type="protein sequence ID" value="MEB8336437.1"/>
    <property type="molecule type" value="Genomic_DNA"/>
</dbReference>
<accession>A0ABU6EYI3</accession>
<evidence type="ECO:0000259" key="1">
    <source>
        <dbReference type="PROSITE" id="PS50075"/>
    </source>
</evidence>
<sequence>MNTPAPSQNPTTLDVITGMLVDTFEVDRAAVTPDTPMADLLADSLMVVELAVTLKDELGVTVTEDELRELPFAEFSSRVDARRGR</sequence>
<reference evidence="2 3" key="1">
    <citation type="submission" date="2022-10" db="EMBL/GenBank/DDBJ databases">
        <authorList>
            <person name="Xie J."/>
            <person name="Shen N."/>
        </authorList>
    </citation>
    <scope>NUCLEOTIDE SEQUENCE [LARGE SCALE GENOMIC DNA]</scope>
    <source>
        <strain evidence="2 3">YIM65594</strain>
    </source>
</reference>
<dbReference type="RefSeq" id="WP_326014061.1">
    <property type="nucleotide sequence ID" value="NZ_JAOZYC010000005.1"/>
</dbReference>
<proteinExistence type="predicted"/>
<dbReference type="SUPFAM" id="SSF47336">
    <property type="entry name" value="ACP-like"/>
    <property type="match status" value="1"/>
</dbReference>
<dbReference type="Proteomes" id="UP001354931">
    <property type="component" value="Unassembled WGS sequence"/>
</dbReference>
<dbReference type="InterPro" id="IPR009081">
    <property type="entry name" value="PP-bd_ACP"/>
</dbReference>
<dbReference type="Pfam" id="PF00550">
    <property type="entry name" value="PP-binding"/>
    <property type="match status" value="1"/>
</dbReference>
<keyword evidence="3" id="KW-1185">Reference proteome</keyword>
<name>A0ABU6EYI3_9ACTN</name>
<evidence type="ECO:0000313" key="2">
    <source>
        <dbReference type="EMBL" id="MEB8336437.1"/>
    </source>
</evidence>
<organism evidence="2 3">
    <name type="scientific">Streptomyces endophyticus</name>
    <dbReference type="NCBI Taxonomy" id="714166"/>
    <lineage>
        <taxon>Bacteria</taxon>
        <taxon>Bacillati</taxon>
        <taxon>Actinomycetota</taxon>
        <taxon>Actinomycetes</taxon>
        <taxon>Kitasatosporales</taxon>
        <taxon>Streptomycetaceae</taxon>
        <taxon>Streptomyces</taxon>
    </lineage>
</organism>
<protein>
    <submittedName>
        <fullName evidence="2">Acyl carrier protein</fullName>
    </submittedName>
</protein>
<dbReference type="Gene3D" id="1.10.1200.10">
    <property type="entry name" value="ACP-like"/>
    <property type="match status" value="1"/>
</dbReference>
<evidence type="ECO:0000313" key="3">
    <source>
        <dbReference type="Proteomes" id="UP001354931"/>
    </source>
</evidence>
<dbReference type="PROSITE" id="PS50075">
    <property type="entry name" value="CARRIER"/>
    <property type="match status" value="1"/>
</dbReference>
<dbReference type="InterPro" id="IPR036736">
    <property type="entry name" value="ACP-like_sf"/>
</dbReference>
<feature type="domain" description="Carrier" evidence="1">
    <location>
        <begin position="10"/>
        <end position="85"/>
    </location>
</feature>